<dbReference type="InterPro" id="IPR050111">
    <property type="entry name" value="C-type_lectin/snaclec_domain"/>
</dbReference>
<sequence>MDNGQRKTNNCSNGHFRLSHQVFSGGYTCSKYRLLLLCLGLLNVVLLISAVVIGIKCAQIRQNSLHVSHPAAAQLLNQLHDLHNNHSDVIMAEEDAKRALETAVINHAMLRDQLQQKKIINDGYQKQLEALRTERTTLLSNISALESSCGKCPSGFLHFNTSCYFFSSSESSTVKKNWHDSRTDCINRGSDLIVIDSPEEQAFVSNNIKNMVSGRMSWQSGFWVGLTDIETEDQWVWINNVTEVEPRYWDEGEPNNHGPDGEDCALVIHRPSNPWKTRYDAKCKEHELYWLCEKSTRHNQ</sequence>
<dbReference type="Gene3D" id="3.10.100.10">
    <property type="entry name" value="Mannose-Binding Protein A, subunit A"/>
    <property type="match status" value="1"/>
</dbReference>
<dbReference type="PANTHER" id="PTHR22803">
    <property type="entry name" value="MANNOSE, PHOSPHOLIPASE, LECTIN RECEPTOR RELATED"/>
    <property type="match status" value="1"/>
</dbReference>
<dbReference type="Ensembl" id="ENSSFAT00005011162.1">
    <property type="protein sequence ID" value="ENSSFAP00005010698.1"/>
    <property type="gene ID" value="ENSSFAG00005005998.1"/>
</dbReference>
<dbReference type="SMART" id="SM00034">
    <property type="entry name" value="CLECT"/>
    <property type="match status" value="1"/>
</dbReference>
<reference evidence="5" key="3">
    <citation type="submission" date="2025-09" db="UniProtKB">
        <authorList>
            <consortium name="Ensembl"/>
        </authorList>
    </citation>
    <scope>IDENTIFICATION</scope>
</reference>
<dbReference type="AlphaFoldDB" id="A0A672FVS6"/>
<dbReference type="GO" id="GO:0030246">
    <property type="term" value="F:carbohydrate binding"/>
    <property type="evidence" value="ECO:0007669"/>
    <property type="project" value="UniProtKB-KW"/>
</dbReference>
<keyword evidence="3" id="KW-0472">Membrane</keyword>
<evidence type="ECO:0000256" key="3">
    <source>
        <dbReference type="SAM" id="Phobius"/>
    </source>
</evidence>
<dbReference type="InterPro" id="IPR033989">
    <property type="entry name" value="CD209-like_CTLD"/>
</dbReference>
<dbReference type="PROSITE" id="PS50041">
    <property type="entry name" value="C_TYPE_LECTIN_2"/>
    <property type="match status" value="1"/>
</dbReference>
<dbReference type="SUPFAM" id="SSF56436">
    <property type="entry name" value="C-type lectin-like"/>
    <property type="match status" value="1"/>
</dbReference>
<name>A0A672FVS6_SALFA</name>
<feature type="transmembrane region" description="Helical" evidence="3">
    <location>
        <begin position="34"/>
        <end position="55"/>
    </location>
</feature>
<dbReference type="InParanoid" id="A0A672FVS6"/>
<proteinExistence type="predicted"/>
<feature type="coiled-coil region" evidence="2">
    <location>
        <begin position="114"/>
        <end position="148"/>
    </location>
</feature>
<evidence type="ECO:0000256" key="2">
    <source>
        <dbReference type="SAM" id="Coils"/>
    </source>
</evidence>
<organism evidence="5 6">
    <name type="scientific">Salarias fasciatus</name>
    <name type="common">Jewelled blenny</name>
    <name type="synonym">Blennius fasciatus</name>
    <dbReference type="NCBI Taxonomy" id="181472"/>
    <lineage>
        <taxon>Eukaryota</taxon>
        <taxon>Metazoa</taxon>
        <taxon>Chordata</taxon>
        <taxon>Craniata</taxon>
        <taxon>Vertebrata</taxon>
        <taxon>Euteleostomi</taxon>
        <taxon>Actinopterygii</taxon>
        <taxon>Neopterygii</taxon>
        <taxon>Teleostei</taxon>
        <taxon>Neoteleostei</taxon>
        <taxon>Acanthomorphata</taxon>
        <taxon>Ovalentaria</taxon>
        <taxon>Blenniimorphae</taxon>
        <taxon>Blenniiformes</taxon>
        <taxon>Blennioidei</taxon>
        <taxon>Blenniidae</taxon>
        <taxon>Salariinae</taxon>
        <taxon>Salarias</taxon>
    </lineage>
</organism>
<feature type="domain" description="C-type lectin" evidence="4">
    <location>
        <begin position="159"/>
        <end position="276"/>
    </location>
</feature>
<reference evidence="5" key="2">
    <citation type="submission" date="2025-08" db="UniProtKB">
        <authorList>
            <consortium name="Ensembl"/>
        </authorList>
    </citation>
    <scope>IDENTIFICATION</scope>
</reference>
<keyword evidence="2" id="KW-0175">Coiled coil</keyword>
<keyword evidence="3" id="KW-1133">Transmembrane helix</keyword>
<gene>
    <name evidence="5" type="primary">LOC115406879</name>
</gene>
<evidence type="ECO:0000313" key="5">
    <source>
        <dbReference type="Ensembl" id="ENSSFAP00005010698.1"/>
    </source>
</evidence>
<dbReference type="GeneID" id="115406879"/>
<dbReference type="OrthoDB" id="538816at2759"/>
<keyword evidence="1" id="KW-0430">Lectin</keyword>
<dbReference type="RefSeq" id="XP_029973003.1">
    <property type="nucleotide sequence ID" value="XM_030117143.1"/>
</dbReference>
<reference evidence="5" key="1">
    <citation type="submission" date="2019-06" db="EMBL/GenBank/DDBJ databases">
        <authorList>
            <consortium name="Wellcome Sanger Institute Data Sharing"/>
        </authorList>
    </citation>
    <scope>NUCLEOTIDE SEQUENCE [LARGE SCALE GENOMIC DNA]</scope>
</reference>
<evidence type="ECO:0000256" key="1">
    <source>
        <dbReference type="ARBA" id="ARBA00022734"/>
    </source>
</evidence>
<keyword evidence="3" id="KW-0812">Transmembrane</keyword>
<dbReference type="OMA" id="QGEDCAI"/>
<dbReference type="CDD" id="cd03590">
    <property type="entry name" value="CLECT_DC-SIGN_like"/>
    <property type="match status" value="1"/>
</dbReference>
<dbReference type="InterPro" id="IPR016186">
    <property type="entry name" value="C-type_lectin-like/link_sf"/>
</dbReference>
<protein>
    <submittedName>
        <fullName evidence="5">CD209 antigen-like protein 2</fullName>
    </submittedName>
</protein>
<dbReference type="InterPro" id="IPR001304">
    <property type="entry name" value="C-type_lectin-like"/>
</dbReference>
<accession>A0A672FVS6</accession>
<evidence type="ECO:0000259" key="4">
    <source>
        <dbReference type="PROSITE" id="PS50041"/>
    </source>
</evidence>
<dbReference type="Proteomes" id="UP000472267">
    <property type="component" value="Chromosome 19"/>
</dbReference>
<dbReference type="InterPro" id="IPR016187">
    <property type="entry name" value="CTDL_fold"/>
</dbReference>
<keyword evidence="6" id="KW-1185">Reference proteome</keyword>
<dbReference type="Pfam" id="PF00059">
    <property type="entry name" value="Lectin_C"/>
    <property type="match status" value="1"/>
</dbReference>
<evidence type="ECO:0000313" key="6">
    <source>
        <dbReference type="Proteomes" id="UP000472267"/>
    </source>
</evidence>